<evidence type="ECO:0000313" key="2">
    <source>
        <dbReference type="EMBL" id="THU78496.1"/>
    </source>
</evidence>
<name>A0A4S8KRT5_DENBC</name>
<gene>
    <name evidence="2" type="ORF">K435DRAFT_579289</name>
</gene>
<evidence type="ECO:0000259" key="1">
    <source>
        <dbReference type="Pfam" id="PF17921"/>
    </source>
</evidence>
<dbReference type="InterPro" id="IPR050951">
    <property type="entry name" value="Retrovirus_Pol_polyprotein"/>
</dbReference>
<dbReference type="OrthoDB" id="3341476at2759"/>
<feature type="non-terminal residue" evidence="2">
    <location>
        <position position="124"/>
    </location>
</feature>
<protein>
    <recommendedName>
        <fullName evidence="1">Integrase zinc-binding domain-containing protein</fullName>
    </recommendedName>
</protein>
<dbReference type="PANTHER" id="PTHR37984:SF15">
    <property type="entry name" value="INTEGRASE CATALYTIC DOMAIN-CONTAINING PROTEIN"/>
    <property type="match status" value="1"/>
</dbReference>
<dbReference type="InterPro" id="IPR041588">
    <property type="entry name" value="Integrase_H2C2"/>
</dbReference>
<organism evidence="2 3">
    <name type="scientific">Dendrothele bispora (strain CBS 962.96)</name>
    <dbReference type="NCBI Taxonomy" id="1314807"/>
    <lineage>
        <taxon>Eukaryota</taxon>
        <taxon>Fungi</taxon>
        <taxon>Dikarya</taxon>
        <taxon>Basidiomycota</taxon>
        <taxon>Agaricomycotina</taxon>
        <taxon>Agaricomycetes</taxon>
        <taxon>Agaricomycetidae</taxon>
        <taxon>Agaricales</taxon>
        <taxon>Agaricales incertae sedis</taxon>
        <taxon>Dendrothele</taxon>
    </lineage>
</organism>
<dbReference type="PANTHER" id="PTHR37984">
    <property type="entry name" value="PROTEIN CBG26694"/>
    <property type="match status" value="1"/>
</dbReference>
<feature type="non-terminal residue" evidence="2">
    <location>
        <position position="1"/>
    </location>
</feature>
<proteinExistence type="predicted"/>
<sequence>ESPTTFHSLDAFSTITLDNSHLLDQFLNAYKEDREWRMAIASGNPSFQVHNDLVFHNNRLYVPPSLRRTILESRHDNVISGHPGRTRTTKLVSRDYSWPGMTTYIRRYVDACDTCHRIKAPRHK</sequence>
<dbReference type="FunFam" id="1.10.340.70:FF:000001">
    <property type="entry name" value="Retrovirus-related Pol polyprotein from transposon gypsy-like Protein"/>
    <property type="match status" value="1"/>
</dbReference>
<dbReference type="Gene3D" id="1.10.340.70">
    <property type="match status" value="1"/>
</dbReference>
<dbReference type="Pfam" id="PF17921">
    <property type="entry name" value="Integrase_H2C2"/>
    <property type="match status" value="1"/>
</dbReference>
<dbReference type="EMBL" id="ML180181">
    <property type="protein sequence ID" value="THU78496.1"/>
    <property type="molecule type" value="Genomic_DNA"/>
</dbReference>
<reference evidence="2 3" key="1">
    <citation type="journal article" date="2019" name="Nat. Ecol. Evol.">
        <title>Megaphylogeny resolves global patterns of mushroom evolution.</title>
        <authorList>
            <person name="Varga T."/>
            <person name="Krizsan K."/>
            <person name="Foldi C."/>
            <person name="Dima B."/>
            <person name="Sanchez-Garcia M."/>
            <person name="Sanchez-Ramirez S."/>
            <person name="Szollosi G.J."/>
            <person name="Szarkandi J.G."/>
            <person name="Papp V."/>
            <person name="Albert L."/>
            <person name="Andreopoulos W."/>
            <person name="Angelini C."/>
            <person name="Antonin V."/>
            <person name="Barry K.W."/>
            <person name="Bougher N.L."/>
            <person name="Buchanan P."/>
            <person name="Buyck B."/>
            <person name="Bense V."/>
            <person name="Catcheside P."/>
            <person name="Chovatia M."/>
            <person name="Cooper J."/>
            <person name="Damon W."/>
            <person name="Desjardin D."/>
            <person name="Finy P."/>
            <person name="Geml J."/>
            <person name="Haridas S."/>
            <person name="Hughes K."/>
            <person name="Justo A."/>
            <person name="Karasinski D."/>
            <person name="Kautmanova I."/>
            <person name="Kiss B."/>
            <person name="Kocsube S."/>
            <person name="Kotiranta H."/>
            <person name="LaButti K.M."/>
            <person name="Lechner B.E."/>
            <person name="Liimatainen K."/>
            <person name="Lipzen A."/>
            <person name="Lukacs Z."/>
            <person name="Mihaltcheva S."/>
            <person name="Morgado L.N."/>
            <person name="Niskanen T."/>
            <person name="Noordeloos M.E."/>
            <person name="Ohm R.A."/>
            <person name="Ortiz-Santana B."/>
            <person name="Ovrebo C."/>
            <person name="Racz N."/>
            <person name="Riley R."/>
            <person name="Savchenko A."/>
            <person name="Shiryaev A."/>
            <person name="Soop K."/>
            <person name="Spirin V."/>
            <person name="Szebenyi C."/>
            <person name="Tomsovsky M."/>
            <person name="Tulloss R.E."/>
            <person name="Uehling J."/>
            <person name="Grigoriev I.V."/>
            <person name="Vagvolgyi C."/>
            <person name="Papp T."/>
            <person name="Martin F.M."/>
            <person name="Miettinen O."/>
            <person name="Hibbett D.S."/>
            <person name="Nagy L.G."/>
        </authorList>
    </citation>
    <scope>NUCLEOTIDE SEQUENCE [LARGE SCALE GENOMIC DNA]</scope>
    <source>
        <strain evidence="2 3">CBS 962.96</strain>
    </source>
</reference>
<accession>A0A4S8KRT5</accession>
<dbReference type="AlphaFoldDB" id="A0A4S8KRT5"/>
<keyword evidence="3" id="KW-1185">Reference proteome</keyword>
<evidence type="ECO:0000313" key="3">
    <source>
        <dbReference type="Proteomes" id="UP000297245"/>
    </source>
</evidence>
<feature type="domain" description="Integrase zinc-binding" evidence="1">
    <location>
        <begin position="62"/>
        <end position="120"/>
    </location>
</feature>
<dbReference type="Proteomes" id="UP000297245">
    <property type="component" value="Unassembled WGS sequence"/>
</dbReference>